<feature type="transmembrane region" description="Helical" evidence="1">
    <location>
        <begin position="220"/>
        <end position="246"/>
    </location>
</feature>
<dbReference type="Pfam" id="PF19656">
    <property type="entry name" value="DUF6159"/>
    <property type="match status" value="1"/>
</dbReference>
<dbReference type="Proteomes" id="UP000299011">
    <property type="component" value="Plasmid pHME505"/>
</dbReference>
<geneLocation type="plasmid" evidence="2 5">
    <name>pHM500</name>
</geneLocation>
<dbReference type="Proteomes" id="UP000027075">
    <property type="component" value="Plasmid HMPLAS1"/>
</dbReference>
<keyword evidence="2" id="KW-0614">Plasmid</keyword>
<dbReference type="GeneID" id="40157928"/>
<evidence type="ECO:0008006" key="8">
    <source>
        <dbReference type="Google" id="ProtNLM"/>
    </source>
</evidence>
<dbReference type="OrthoDB" id="163788at2157"/>
<keyword evidence="1" id="KW-1133">Transmembrane helix</keyword>
<reference evidence="2" key="4">
    <citation type="submission" date="2014-05" db="EMBL/GenBank/DDBJ databases">
        <authorList>
            <person name="Wang L."/>
            <person name="Yang H."/>
            <person name="Xiang H."/>
        </authorList>
    </citation>
    <scope>NUCLEOTIDE SEQUENCE</scope>
    <source>
        <strain evidence="2">CGMCC 1.2087</strain>
        <plasmid evidence="2">pHM500</plasmid>
    </source>
</reference>
<evidence type="ECO:0000256" key="1">
    <source>
        <dbReference type="SAM" id="Phobius"/>
    </source>
</evidence>
<sequence length="275" mass="29322">MAGRFSRGLQVVDDSIDVFRDNPRLALLPFLSLLATGSAFLVVLGVALRYGVIESVLGNDLLRYAGIFVAISVSSSVGTFFNAAVVHCASRYFDGEETSVRDGLAAAWRVRRKIALWSVTAATLGTVLYIIDEKFGVFGSLARTLFDLAWGLLTFFIVPVIVLEDTASLRTLLRESGDAFRETWGESVSASLGISFVFLPVSLVGVAGLAWAYFLGSGVLTYVIGAVGFVVLVGSMVAAQVVGAVARTALYRYAANGEKLGPCVGRDPETVFPTK</sequence>
<dbReference type="Proteomes" id="UP000006469">
    <property type="component" value="Plasmid pHM500"/>
</dbReference>
<evidence type="ECO:0000313" key="7">
    <source>
        <dbReference type="Proteomes" id="UP000299011"/>
    </source>
</evidence>
<dbReference type="EMBL" id="CP039140">
    <property type="protein sequence ID" value="QCQ76812.1"/>
    <property type="molecule type" value="Genomic_DNA"/>
</dbReference>
<dbReference type="AlphaFoldDB" id="I3RBC5"/>
<evidence type="ECO:0000313" key="3">
    <source>
        <dbReference type="EMBL" id="AHZ24413.1"/>
    </source>
</evidence>
<feature type="transmembrane region" description="Helical" evidence="1">
    <location>
        <begin position="64"/>
        <end position="93"/>
    </location>
</feature>
<geneLocation type="plasmid" evidence="3 6">
    <name>HMPLAS1</name>
</geneLocation>
<reference evidence="2" key="1">
    <citation type="journal article" date="2012" name="Appl. Environ. Microbiol.">
        <title>Identification of the haloarchaeal phasin (PhaP) that functions in polyhydroxyalkanoate accumulation and granule formation in Haloferax mediterranei.</title>
        <authorList>
            <person name="Cai S."/>
            <person name="Cai L."/>
            <person name="Liu H."/>
            <person name="Liu X."/>
            <person name="Han J."/>
            <person name="Zhou J."/>
            <person name="Xiang H."/>
        </authorList>
    </citation>
    <scope>NUCLEOTIDE SEQUENCE</scope>
    <source>
        <strain evidence="2">CGMCC 1.2087</strain>
    </source>
</reference>
<proteinExistence type="predicted"/>
<dbReference type="EMBL" id="CP001871">
    <property type="protein sequence ID" value="AFK21535.1"/>
    <property type="molecule type" value="Genomic_DNA"/>
</dbReference>
<geneLocation type="plasmid" evidence="4 7">
    <name>pHME505</name>
</geneLocation>
<reference evidence="3 6" key="3">
    <citation type="submission" date="2014-04" db="EMBL/GenBank/DDBJ databases">
        <title>Transcriptional profiles of Haloferax mediterranei on the basis of nitrogen availability.</title>
        <authorList>
            <person name="Bautista V."/>
        </authorList>
    </citation>
    <scope>NUCLEOTIDE SEQUENCE [LARGE SCALE GENOMIC DNA]</scope>
    <source>
        <strain evidence="3">ATCC 33500</strain>
        <strain evidence="6">ATCC 33500 / DSM 1411 / JCM 8866 / NBRC 14739 / NCIMB 2177 / R-4</strain>
        <plasmid evidence="3">HMPLAS1</plasmid>
        <plasmid evidence="6">Plasmid HMPLAS1</plasmid>
    </source>
</reference>
<gene>
    <name evidence="2" type="ordered locus">HFX_6416</name>
    <name evidence="3" type="ORF">BM92_15965</name>
    <name evidence="4" type="ORF">E6P09_15885</name>
</gene>
<dbReference type="KEGG" id="hme:HFX_6416"/>
<name>I3RBC5_HALMT</name>
<keyword evidence="1" id="KW-0812">Transmembrane</keyword>
<keyword evidence="1" id="KW-0472">Membrane</keyword>
<accession>I3RBC5</accession>
<evidence type="ECO:0000313" key="4">
    <source>
        <dbReference type="EMBL" id="QCQ76812.1"/>
    </source>
</evidence>
<protein>
    <recommendedName>
        <fullName evidence="8">Glycerophosphoryl diester phosphodiesterase membrane domain-containing protein</fullName>
    </recommendedName>
</protein>
<feature type="transmembrane region" description="Helical" evidence="1">
    <location>
        <begin position="151"/>
        <end position="173"/>
    </location>
</feature>
<dbReference type="RefSeq" id="WP_014732845.1">
    <property type="nucleotide sequence ID" value="NC_017944.1"/>
</dbReference>
<feature type="transmembrane region" description="Helical" evidence="1">
    <location>
        <begin position="114"/>
        <end position="131"/>
    </location>
</feature>
<dbReference type="HOGENOM" id="CLU_074083_0_0_2"/>
<reference evidence="4 7" key="5">
    <citation type="submission" date="2019-04" db="EMBL/GenBank/DDBJ databases">
        <title>Methylomes of two halophilic Archaea, Haloarcula marismortui and Haloferax mediterranei.</title>
        <authorList>
            <person name="DasSarma S."/>
            <person name="DasSarma P."/>
            <person name="DasSarma S."/>
            <person name="Fomenkov A."/>
            <person name="Vincze T."/>
            <person name="Anton B.P."/>
            <person name="Roberts R.J."/>
        </authorList>
    </citation>
    <scope>NUCLEOTIDE SEQUENCE [LARGE SCALE GENOMIC DNA]</scope>
    <source>
        <strain evidence="4">ATCC 33500</strain>
        <strain evidence="7">ATCC 33500 / DSM 1411 / JCM 8866 / NBRC 14739 / NCIMB 2177 / R-4</strain>
        <plasmid evidence="4 7">pHME505</plasmid>
    </source>
</reference>
<dbReference type="InterPro" id="IPR046157">
    <property type="entry name" value="DUF6159"/>
</dbReference>
<dbReference type="EMBL" id="CP007554">
    <property type="protein sequence ID" value="AHZ24413.1"/>
    <property type="molecule type" value="Genomic_DNA"/>
</dbReference>
<organism evidence="2 5">
    <name type="scientific">Haloferax mediterranei (strain ATCC 33500 / DSM 1411 / JCM 8866 / NBRC 14739 / NCIMB 2177 / R-4)</name>
    <name type="common">Halobacterium mediterranei</name>
    <dbReference type="NCBI Taxonomy" id="523841"/>
    <lineage>
        <taxon>Archaea</taxon>
        <taxon>Methanobacteriati</taxon>
        <taxon>Methanobacteriota</taxon>
        <taxon>Stenosarchaea group</taxon>
        <taxon>Halobacteria</taxon>
        <taxon>Halobacteriales</taxon>
        <taxon>Haloferacaceae</taxon>
        <taxon>Haloferax</taxon>
    </lineage>
</organism>
<feature type="transmembrane region" description="Helical" evidence="1">
    <location>
        <begin position="194"/>
        <end position="214"/>
    </location>
</feature>
<evidence type="ECO:0000313" key="6">
    <source>
        <dbReference type="Proteomes" id="UP000027075"/>
    </source>
</evidence>
<reference evidence="2 5" key="2">
    <citation type="journal article" date="2012" name="J. Bacteriol.">
        <title>Complete genome sequence of the metabolically versatile halophilic archaeon Haloferax mediterranei, a poly(3-hydroxybutyrate-co-3-hydroxyvalerate) producer.</title>
        <authorList>
            <person name="Han J."/>
            <person name="Zhang F."/>
            <person name="Hou J."/>
            <person name="Liu X."/>
            <person name="Li M."/>
            <person name="Liu H."/>
            <person name="Cai L."/>
            <person name="Zhang B."/>
            <person name="Chen Y."/>
            <person name="Zhou J."/>
            <person name="Hu S."/>
            <person name="Xiang H."/>
        </authorList>
    </citation>
    <scope>NUCLEOTIDE SEQUENCE [LARGE SCALE GENOMIC DNA]</scope>
    <source>
        <strain evidence="5">ATCC 33500 / DSM 1411 / JCM 8866 / NBRC 14739 / NCIMB 2177 / R-4</strain>
        <strain evidence="2">CGMCC 1.2087</strain>
        <plasmid evidence="5">pHM500</plasmid>
    </source>
</reference>
<evidence type="ECO:0000313" key="2">
    <source>
        <dbReference type="EMBL" id="AFK21535.1"/>
    </source>
</evidence>
<feature type="transmembrane region" description="Helical" evidence="1">
    <location>
        <begin position="25"/>
        <end position="52"/>
    </location>
</feature>
<evidence type="ECO:0000313" key="5">
    <source>
        <dbReference type="Proteomes" id="UP000006469"/>
    </source>
</evidence>